<dbReference type="CDD" id="cd07557">
    <property type="entry name" value="trimeric_dUTPase"/>
    <property type="match status" value="1"/>
</dbReference>
<dbReference type="GO" id="GO:0004170">
    <property type="term" value="F:dUTP diphosphatase activity"/>
    <property type="evidence" value="ECO:0007669"/>
    <property type="project" value="UniProtKB-EC"/>
</dbReference>
<dbReference type="GO" id="GO:0000287">
    <property type="term" value="F:magnesium ion binding"/>
    <property type="evidence" value="ECO:0007669"/>
    <property type="project" value="InterPro"/>
</dbReference>
<accession>A0A8S5NBP0</accession>
<sequence length="180" mass="20003">MDKILFTRTRAVKAPTRANIHDAGIDFFMPVVDDVMVEDLKKKNPQQYYYTGDENTENSYLVIPPHQRILIPSGIKVWINPKNTALIAFNKSGVSTKQGIDVLACVVDADYTGEVHLSLLNTSDDAVIFKSGDKVVQFIHTPILLTGMEEIDIDKYNQEVAKVGTDRGEGGFGSTDKKKK</sequence>
<dbReference type="PANTHER" id="PTHR11241">
    <property type="entry name" value="DEOXYURIDINE 5'-TRIPHOSPHATE NUCLEOTIDOHYDROLASE"/>
    <property type="match status" value="1"/>
</dbReference>
<dbReference type="InterPro" id="IPR036157">
    <property type="entry name" value="dUTPase-like_sf"/>
</dbReference>
<evidence type="ECO:0000256" key="4">
    <source>
        <dbReference type="ARBA" id="ARBA00023080"/>
    </source>
</evidence>
<dbReference type="InterPro" id="IPR029054">
    <property type="entry name" value="dUTPase-like"/>
</dbReference>
<dbReference type="Gene3D" id="2.70.40.10">
    <property type="match status" value="1"/>
</dbReference>
<evidence type="ECO:0000256" key="3">
    <source>
        <dbReference type="ARBA" id="ARBA00022801"/>
    </source>
</evidence>
<evidence type="ECO:0000259" key="5">
    <source>
        <dbReference type="Pfam" id="PF00692"/>
    </source>
</evidence>
<evidence type="ECO:0000313" key="6">
    <source>
        <dbReference type="EMBL" id="DAD91491.1"/>
    </source>
</evidence>
<dbReference type="EMBL" id="BK015115">
    <property type="protein sequence ID" value="DAD91491.1"/>
    <property type="molecule type" value="Genomic_DNA"/>
</dbReference>
<organism evidence="6">
    <name type="scientific">Myoviridae sp. ctx322</name>
    <dbReference type="NCBI Taxonomy" id="2826711"/>
    <lineage>
        <taxon>Viruses</taxon>
        <taxon>Duplodnaviria</taxon>
        <taxon>Heunggongvirae</taxon>
        <taxon>Uroviricota</taxon>
        <taxon>Caudoviricetes</taxon>
    </lineage>
</organism>
<dbReference type="InterPro" id="IPR033704">
    <property type="entry name" value="dUTPase_trimeric"/>
</dbReference>
<name>A0A8S5NBP0_9CAUD</name>
<feature type="domain" description="dUTPase-like" evidence="5">
    <location>
        <begin position="60"/>
        <end position="175"/>
    </location>
</feature>
<proteinExistence type="inferred from homology"/>
<dbReference type="SUPFAM" id="SSF51283">
    <property type="entry name" value="dUTPase-like"/>
    <property type="match status" value="1"/>
</dbReference>
<dbReference type="InterPro" id="IPR008181">
    <property type="entry name" value="dUTPase"/>
</dbReference>
<comment type="similarity">
    <text evidence="1">Belongs to the dUTPase family.</text>
</comment>
<evidence type="ECO:0000256" key="2">
    <source>
        <dbReference type="ARBA" id="ARBA00012379"/>
    </source>
</evidence>
<dbReference type="EC" id="3.6.1.23" evidence="2"/>
<keyword evidence="4" id="KW-0546">Nucleotide metabolism</keyword>
<dbReference type="GO" id="GO:0006226">
    <property type="term" value="P:dUMP biosynthetic process"/>
    <property type="evidence" value="ECO:0007669"/>
    <property type="project" value="InterPro"/>
</dbReference>
<keyword evidence="3" id="KW-0378">Hydrolase</keyword>
<reference evidence="6" key="1">
    <citation type="journal article" date="2021" name="Proc. Natl. Acad. Sci. U.S.A.">
        <title>A Catalog of Tens of Thousands of Viruses from Human Metagenomes Reveals Hidden Associations with Chronic Diseases.</title>
        <authorList>
            <person name="Tisza M.J."/>
            <person name="Buck C.B."/>
        </authorList>
    </citation>
    <scope>NUCLEOTIDE SEQUENCE</scope>
    <source>
        <strain evidence="6">Ctx322</strain>
    </source>
</reference>
<evidence type="ECO:0000256" key="1">
    <source>
        <dbReference type="ARBA" id="ARBA00006581"/>
    </source>
</evidence>
<dbReference type="GO" id="GO:0046081">
    <property type="term" value="P:dUTP catabolic process"/>
    <property type="evidence" value="ECO:0007669"/>
    <property type="project" value="InterPro"/>
</dbReference>
<protein>
    <recommendedName>
        <fullName evidence="2">dUTP diphosphatase</fullName>
        <ecNumber evidence="2">3.6.1.23</ecNumber>
    </recommendedName>
</protein>
<dbReference type="PANTHER" id="PTHR11241:SF0">
    <property type="entry name" value="DEOXYURIDINE 5'-TRIPHOSPHATE NUCLEOTIDOHYDROLASE"/>
    <property type="match status" value="1"/>
</dbReference>
<dbReference type="Pfam" id="PF00692">
    <property type="entry name" value="dUTPase"/>
    <property type="match status" value="1"/>
</dbReference>